<dbReference type="Proteomes" id="UP000230886">
    <property type="component" value="Unassembled WGS sequence"/>
</dbReference>
<reference evidence="3 4" key="1">
    <citation type="submission" date="2017-07" db="EMBL/GenBank/DDBJ databases">
        <title>Draft sequence of Rhodococcus enclensis 23b-28.</title>
        <authorList>
            <person name="Besaury L."/>
            <person name="Sancelme M."/>
            <person name="Amato P."/>
            <person name="Lallement A."/>
            <person name="Delort A.-M."/>
        </authorList>
    </citation>
    <scope>NUCLEOTIDE SEQUENCE [LARGE SCALE GENOMIC DNA]</scope>
    <source>
        <strain evidence="3 4">23b-28</strain>
    </source>
</reference>
<dbReference type="Pfam" id="PF00990">
    <property type="entry name" value="GGDEF"/>
    <property type="match status" value="1"/>
</dbReference>
<dbReference type="GO" id="GO:0043709">
    <property type="term" value="P:cell adhesion involved in single-species biofilm formation"/>
    <property type="evidence" value="ECO:0007669"/>
    <property type="project" value="TreeGrafter"/>
</dbReference>
<dbReference type="GO" id="GO:0005886">
    <property type="term" value="C:plasma membrane"/>
    <property type="evidence" value="ECO:0007669"/>
    <property type="project" value="TreeGrafter"/>
</dbReference>
<dbReference type="GO" id="GO:1902201">
    <property type="term" value="P:negative regulation of bacterial-type flagellum-dependent cell motility"/>
    <property type="evidence" value="ECO:0007669"/>
    <property type="project" value="TreeGrafter"/>
</dbReference>
<feature type="transmembrane region" description="Helical" evidence="1">
    <location>
        <begin position="188"/>
        <end position="210"/>
    </location>
</feature>
<evidence type="ECO:0000259" key="2">
    <source>
        <dbReference type="PROSITE" id="PS50887"/>
    </source>
</evidence>
<dbReference type="NCBIfam" id="TIGR00254">
    <property type="entry name" value="GGDEF"/>
    <property type="match status" value="1"/>
</dbReference>
<feature type="transmembrane region" description="Helical" evidence="1">
    <location>
        <begin position="131"/>
        <end position="149"/>
    </location>
</feature>
<dbReference type="CDD" id="cd01949">
    <property type="entry name" value="GGDEF"/>
    <property type="match status" value="1"/>
</dbReference>
<dbReference type="PANTHER" id="PTHR45138:SF9">
    <property type="entry name" value="DIGUANYLATE CYCLASE DGCM-RELATED"/>
    <property type="match status" value="1"/>
</dbReference>
<dbReference type="GO" id="GO:0052621">
    <property type="term" value="F:diguanylate cyclase activity"/>
    <property type="evidence" value="ECO:0007669"/>
    <property type="project" value="TreeGrafter"/>
</dbReference>
<dbReference type="InterPro" id="IPR043128">
    <property type="entry name" value="Rev_trsase/Diguanyl_cyclase"/>
</dbReference>
<evidence type="ECO:0000256" key="1">
    <source>
        <dbReference type="SAM" id="Phobius"/>
    </source>
</evidence>
<dbReference type="PROSITE" id="PS50887">
    <property type="entry name" value="GGDEF"/>
    <property type="match status" value="1"/>
</dbReference>
<evidence type="ECO:0000313" key="4">
    <source>
        <dbReference type="Proteomes" id="UP000230886"/>
    </source>
</evidence>
<dbReference type="EMBL" id="NOVD01000025">
    <property type="protein sequence ID" value="PCK24711.1"/>
    <property type="molecule type" value="Genomic_DNA"/>
</dbReference>
<feature type="domain" description="GGDEF" evidence="2">
    <location>
        <begin position="245"/>
        <end position="377"/>
    </location>
</feature>
<proteinExistence type="predicted"/>
<keyword evidence="1" id="KW-0472">Membrane</keyword>
<dbReference type="SMART" id="SM00267">
    <property type="entry name" value="GGDEF"/>
    <property type="match status" value="1"/>
</dbReference>
<keyword evidence="1" id="KW-1133">Transmembrane helix</keyword>
<dbReference type="InterPro" id="IPR050469">
    <property type="entry name" value="Diguanylate_Cyclase"/>
</dbReference>
<feature type="transmembrane region" description="Helical" evidence="1">
    <location>
        <begin position="109"/>
        <end position="125"/>
    </location>
</feature>
<sequence>MPGLNAGLRGTGSDPYPTRELLSRWWSDRTDYTWLPRFLDTRGLTVPGRKLVAVWCFLFALIAATMQLSRFGSDTALARSIFALGTISGAYAGYRWARNESWPTWRQSVAFVVWADLWLAVTLFFAVRTAFVGTIGCILFIMIGFYAAIVHSPRVAISHIGWALAVCTTLAAMAMSEPVNDDWVVVNLYLMVAGVVFSTAWILQIVWLRLTDDARNAHRDYLTATLNRRGLRDEAQHLLRSDRTQALIALLIDVDSFKNLNDTHGHVAGDDALTAVADRLIAAAGPDAVVARIGGDEFVVLRGVDRGDIEQVATEIHSAVSSDSDPYPVSASTGVSVYLSPETDLPDRAVNELIEHADNAMYRAKKRGGDRIAWVQMFRR</sequence>
<comment type="caution">
    <text evidence="3">The sequence shown here is derived from an EMBL/GenBank/DDBJ whole genome shotgun (WGS) entry which is preliminary data.</text>
</comment>
<dbReference type="SUPFAM" id="SSF55073">
    <property type="entry name" value="Nucleotide cyclase"/>
    <property type="match status" value="1"/>
</dbReference>
<dbReference type="RefSeq" id="WP_099698288.1">
    <property type="nucleotide sequence ID" value="NZ_NOVD01000025.1"/>
</dbReference>
<name>A0A2A5J6V8_RHOSG</name>
<dbReference type="AlphaFoldDB" id="A0A2A5J6V8"/>
<protein>
    <submittedName>
        <fullName evidence="3">GGDEF domain-containing protein</fullName>
    </submittedName>
</protein>
<feature type="transmembrane region" description="Helical" evidence="1">
    <location>
        <begin position="76"/>
        <end position="97"/>
    </location>
</feature>
<gene>
    <name evidence="3" type="ORF">CHR55_24550</name>
</gene>
<dbReference type="InterPro" id="IPR029787">
    <property type="entry name" value="Nucleotide_cyclase"/>
</dbReference>
<dbReference type="Gene3D" id="3.30.70.270">
    <property type="match status" value="1"/>
</dbReference>
<feature type="transmembrane region" description="Helical" evidence="1">
    <location>
        <begin position="51"/>
        <end position="70"/>
    </location>
</feature>
<feature type="transmembrane region" description="Helical" evidence="1">
    <location>
        <begin position="156"/>
        <end position="176"/>
    </location>
</feature>
<accession>A0A2A5J6V8</accession>
<evidence type="ECO:0000313" key="3">
    <source>
        <dbReference type="EMBL" id="PCK24711.1"/>
    </source>
</evidence>
<organism evidence="3 4">
    <name type="scientific">Rhodococcus qingshengii</name>
    <dbReference type="NCBI Taxonomy" id="334542"/>
    <lineage>
        <taxon>Bacteria</taxon>
        <taxon>Bacillati</taxon>
        <taxon>Actinomycetota</taxon>
        <taxon>Actinomycetes</taxon>
        <taxon>Mycobacteriales</taxon>
        <taxon>Nocardiaceae</taxon>
        <taxon>Rhodococcus</taxon>
        <taxon>Rhodococcus erythropolis group</taxon>
    </lineage>
</organism>
<dbReference type="InterPro" id="IPR000160">
    <property type="entry name" value="GGDEF_dom"/>
</dbReference>
<keyword evidence="1" id="KW-0812">Transmembrane</keyword>
<dbReference type="PANTHER" id="PTHR45138">
    <property type="entry name" value="REGULATORY COMPONENTS OF SENSORY TRANSDUCTION SYSTEM"/>
    <property type="match status" value="1"/>
</dbReference>